<comment type="function">
    <text evidence="9">Part of the twin-arginine translocation (Tat) system that transports large folded proteins containing a characteristic twin-arginine motif in their signal peptide across membranes. TatA could form the protein-conducting channel of the Tat system.</text>
</comment>
<organism evidence="10 11">
    <name type="scientific">Effusibacillus consociatus</name>
    <dbReference type="NCBI Taxonomy" id="1117041"/>
    <lineage>
        <taxon>Bacteria</taxon>
        <taxon>Bacillati</taxon>
        <taxon>Bacillota</taxon>
        <taxon>Bacilli</taxon>
        <taxon>Bacillales</taxon>
        <taxon>Alicyclobacillaceae</taxon>
        <taxon>Effusibacillus</taxon>
    </lineage>
</organism>
<dbReference type="Pfam" id="PF02416">
    <property type="entry name" value="TatA_B_E"/>
    <property type="match status" value="1"/>
</dbReference>
<keyword evidence="4 9" id="KW-0812">Transmembrane</keyword>
<evidence type="ECO:0000313" key="10">
    <source>
        <dbReference type="EMBL" id="MFC4766620.1"/>
    </source>
</evidence>
<keyword evidence="6 9" id="KW-1133">Transmembrane helix</keyword>
<keyword evidence="7 9" id="KW-0811">Translocation</keyword>
<evidence type="ECO:0000256" key="3">
    <source>
        <dbReference type="ARBA" id="ARBA00022475"/>
    </source>
</evidence>
<proteinExistence type="inferred from homology"/>
<keyword evidence="2 9" id="KW-0813">Transport</keyword>
<feature type="transmembrane region" description="Helical" evidence="9">
    <location>
        <begin position="15"/>
        <end position="34"/>
    </location>
</feature>
<evidence type="ECO:0000256" key="6">
    <source>
        <dbReference type="ARBA" id="ARBA00022989"/>
    </source>
</evidence>
<evidence type="ECO:0000256" key="4">
    <source>
        <dbReference type="ARBA" id="ARBA00022692"/>
    </source>
</evidence>
<dbReference type="PANTHER" id="PTHR42982">
    <property type="entry name" value="SEC-INDEPENDENT PROTEIN TRANSLOCASE PROTEIN TATA"/>
    <property type="match status" value="1"/>
</dbReference>
<comment type="caution">
    <text evidence="10">The sequence shown here is derived from an EMBL/GenBank/DDBJ whole genome shotgun (WGS) entry which is preliminary data.</text>
</comment>
<dbReference type="Gene3D" id="1.20.5.3310">
    <property type="match status" value="1"/>
</dbReference>
<dbReference type="PANTHER" id="PTHR42982:SF1">
    <property type="entry name" value="SEC-INDEPENDENT PROTEIN TRANSLOCASE PROTEIN TATA"/>
    <property type="match status" value="1"/>
</dbReference>
<dbReference type="InterPro" id="IPR006312">
    <property type="entry name" value="TatA/E"/>
</dbReference>
<evidence type="ECO:0000313" key="11">
    <source>
        <dbReference type="Proteomes" id="UP001596002"/>
    </source>
</evidence>
<evidence type="ECO:0000256" key="8">
    <source>
        <dbReference type="ARBA" id="ARBA00023136"/>
    </source>
</evidence>
<dbReference type="EMBL" id="JBHSHC010000027">
    <property type="protein sequence ID" value="MFC4766620.1"/>
    <property type="molecule type" value="Genomic_DNA"/>
</dbReference>
<evidence type="ECO:0000256" key="9">
    <source>
        <dbReference type="HAMAP-Rule" id="MF_00236"/>
    </source>
</evidence>
<keyword evidence="8 9" id="KW-0472">Membrane</keyword>
<gene>
    <name evidence="9" type="primary">tatA</name>
    <name evidence="10" type="ORF">ACFO8Q_04405</name>
</gene>
<keyword evidence="11" id="KW-1185">Reference proteome</keyword>
<comment type="subunit">
    <text evidence="9">Forms a complex with TatC.</text>
</comment>
<dbReference type="HAMAP" id="MF_00236">
    <property type="entry name" value="TatA_E"/>
    <property type="match status" value="1"/>
</dbReference>
<keyword evidence="3 9" id="KW-1003">Cell membrane</keyword>
<comment type="subcellular location">
    <subcellularLocation>
        <location evidence="1 9">Cell membrane</location>
        <topology evidence="1 9">Single-pass membrane protein</topology>
    </subcellularLocation>
</comment>
<dbReference type="NCBIfam" id="NF011430">
    <property type="entry name" value="PRK14861.1"/>
    <property type="match status" value="1"/>
</dbReference>
<keyword evidence="5 9" id="KW-0653">Protein transport</keyword>
<reference evidence="11" key="1">
    <citation type="journal article" date="2019" name="Int. J. Syst. Evol. Microbiol.">
        <title>The Global Catalogue of Microorganisms (GCM) 10K type strain sequencing project: providing services to taxonomists for standard genome sequencing and annotation.</title>
        <authorList>
            <consortium name="The Broad Institute Genomics Platform"/>
            <consortium name="The Broad Institute Genome Sequencing Center for Infectious Disease"/>
            <person name="Wu L."/>
            <person name="Ma J."/>
        </authorList>
    </citation>
    <scope>NUCLEOTIDE SEQUENCE [LARGE SCALE GENOMIC DNA]</scope>
    <source>
        <strain evidence="11">WYCCWR 12678</strain>
    </source>
</reference>
<evidence type="ECO:0000256" key="1">
    <source>
        <dbReference type="ARBA" id="ARBA00004162"/>
    </source>
</evidence>
<name>A0ABV9PX81_9BACL</name>
<comment type="similarity">
    <text evidence="9">Belongs to the TatA/E family.</text>
</comment>
<dbReference type="Proteomes" id="UP001596002">
    <property type="component" value="Unassembled WGS sequence"/>
</dbReference>
<sequence>MLPNNFESGGIDMGLSSIGVPGLILILIALLLIFGPNKLPELGQAFGRTLREFKNSTKGILDGDHGEVEVHQEDTKTVTPKKIIPS</sequence>
<protein>
    <recommendedName>
        <fullName evidence="9">Sec-independent protein translocase protein TatA</fullName>
    </recommendedName>
</protein>
<evidence type="ECO:0000256" key="7">
    <source>
        <dbReference type="ARBA" id="ARBA00023010"/>
    </source>
</evidence>
<evidence type="ECO:0000256" key="5">
    <source>
        <dbReference type="ARBA" id="ARBA00022927"/>
    </source>
</evidence>
<accession>A0ABV9PX81</accession>
<dbReference type="InterPro" id="IPR003369">
    <property type="entry name" value="TatA/B/E"/>
</dbReference>
<dbReference type="RefSeq" id="WP_380024519.1">
    <property type="nucleotide sequence ID" value="NZ_JBHSHC010000027.1"/>
</dbReference>
<evidence type="ECO:0000256" key="2">
    <source>
        <dbReference type="ARBA" id="ARBA00022448"/>
    </source>
</evidence>